<dbReference type="Gene3D" id="1.25.40.570">
    <property type="match status" value="1"/>
</dbReference>
<dbReference type="OrthoDB" id="194139at2759"/>
<sequence>MSDEELFSEDSYEFEFEEDDEENGGDGGGVGGLGGGGSGDDSNGINEDGEDQGIENRYYMAKSYKDDEPEKAIVELKKIIDSSGGSDDTEDKEWIFKSYKQLIKLYLAEDKFDDVLTTMESILPILPLLLNHKSYIEESLSRMIVRFANVPNLDFVNQVYQLLLDQEYFHNDKLWLKVNANLLGLYLETGELDKIPHLLRIIYDKLPQIPESIRKLFTLEIIAGEIEYLFKLKGGKEGEEEEGLLDIPKLTNLYKQSSKFTTAVTHPKILGVLSECGARVQFFREDYDQARAQFYESFKNYDEAGAIAKNKILKYLALCSLLCNHDLDPFQSQETQSYAQFAEFDNLKRLIKAYKDMSVIEFMQVLSSQSDDEFFQDEIFKQAIVQIMENLRIRVLMKTIGDCTGTNTELTFQELYQVLQVDDEDEFGRLLLKLTGTGRLIDAKVDFENQLIIRECASSSLLVPTTAKEIYYNVKLLDTLTTPPPQDADSMVIEETSLLFSGSNHHQSPSSQELNLLSRMFFVIDRPKKPQDWFKSIECWYSYVLSFLPKTRYLEISQHEQVLDEIERSKLHSQGDKSNNKSSLAVANELANFNTGLLNSTMQDAYGGGGGGGVGEEDDDMETIEVKRVNLLQSWVNALKN</sequence>
<dbReference type="Proteomes" id="UP000669133">
    <property type="component" value="Unassembled WGS sequence"/>
</dbReference>
<reference evidence="2 3" key="1">
    <citation type="submission" date="2020-12" db="EMBL/GenBank/DDBJ databases">
        <title>Effect of drift, selection, and recombination on the evolution of hybrid genomes in Candida yeast pathogens.</title>
        <authorList>
            <person name="Mixao V."/>
            <person name="Ksiezopolska E."/>
            <person name="Saus E."/>
            <person name="Boekhout T."/>
            <person name="Gacser A."/>
            <person name="Gabaldon T."/>
        </authorList>
    </citation>
    <scope>NUCLEOTIDE SEQUENCE [LARGE SCALE GENOMIC DNA]</scope>
    <source>
        <strain evidence="2 3">BP57</strain>
    </source>
</reference>
<protein>
    <submittedName>
        <fullName evidence="2">CsnB</fullName>
    </submittedName>
</protein>
<evidence type="ECO:0000313" key="2">
    <source>
        <dbReference type="EMBL" id="KAG5419212.1"/>
    </source>
</evidence>
<evidence type="ECO:0000313" key="3">
    <source>
        <dbReference type="Proteomes" id="UP000669133"/>
    </source>
</evidence>
<feature type="compositionally biased region" description="Acidic residues" evidence="1">
    <location>
        <begin position="1"/>
        <end position="24"/>
    </location>
</feature>
<feature type="compositionally biased region" description="Gly residues" evidence="1">
    <location>
        <begin position="25"/>
        <end position="39"/>
    </location>
</feature>
<dbReference type="AlphaFoldDB" id="A0A8H8DBG4"/>
<proteinExistence type="predicted"/>
<dbReference type="RefSeq" id="XP_067548328.1">
    <property type="nucleotide sequence ID" value="XM_067691893.1"/>
</dbReference>
<dbReference type="EMBL" id="JAEOAQ010000003">
    <property type="protein sequence ID" value="KAG5419212.1"/>
    <property type="molecule type" value="Genomic_DNA"/>
</dbReference>
<feature type="region of interest" description="Disordered" evidence="1">
    <location>
        <begin position="1"/>
        <end position="53"/>
    </location>
</feature>
<dbReference type="GeneID" id="93651608"/>
<evidence type="ECO:0000256" key="1">
    <source>
        <dbReference type="SAM" id="MobiDB-lite"/>
    </source>
</evidence>
<keyword evidence="3" id="KW-1185">Reference proteome</keyword>
<comment type="caution">
    <text evidence="2">The sequence shown here is derived from an EMBL/GenBank/DDBJ whole genome shotgun (WGS) entry which is preliminary data.</text>
</comment>
<dbReference type="SMART" id="SM00753">
    <property type="entry name" value="PAM"/>
    <property type="match status" value="1"/>
</dbReference>
<name>A0A8H8DBG4_9ASCO</name>
<dbReference type="InterPro" id="IPR050871">
    <property type="entry name" value="26S_Proteasome/COP9_Components"/>
</dbReference>
<dbReference type="PANTHER" id="PTHR10678">
    <property type="entry name" value="26S PROTEASOME NON-ATPASE REGULATORY SUBUNIT 11/COP9 SIGNALOSOME COMPLEX SUBUNIT 2"/>
    <property type="match status" value="1"/>
</dbReference>
<gene>
    <name evidence="2" type="ORF">I9W82_002979</name>
</gene>
<organism evidence="2 3">
    <name type="scientific">Candida metapsilosis</name>
    <dbReference type="NCBI Taxonomy" id="273372"/>
    <lineage>
        <taxon>Eukaryota</taxon>
        <taxon>Fungi</taxon>
        <taxon>Dikarya</taxon>
        <taxon>Ascomycota</taxon>
        <taxon>Saccharomycotina</taxon>
        <taxon>Pichiomycetes</taxon>
        <taxon>Debaryomycetaceae</taxon>
        <taxon>Candida/Lodderomyces clade</taxon>
        <taxon>Candida</taxon>
    </lineage>
</organism>
<accession>A0A8H8DBG4</accession>